<protein>
    <submittedName>
        <fullName evidence="1">Uncharacterized protein</fullName>
    </submittedName>
</protein>
<proteinExistence type="predicted"/>
<evidence type="ECO:0000313" key="2">
    <source>
        <dbReference type="Proteomes" id="UP000054359"/>
    </source>
</evidence>
<dbReference type="Proteomes" id="UP000054359">
    <property type="component" value="Unassembled WGS sequence"/>
</dbReference>
<dbReference type="EMBL" id="KK119203">
    <property type="protein sequence ID" value="KFM75058.1"/>
    <property type="molecule type" value="Genomic_DNA"/>
</dbReference>
<evidence type="ECO:0000313" key="1">
    <source>
        <dbReference type="EMBL" id="KFM75058.1"/>
    </source>
</evidence>
<keyword evidence="2" id="KW-1185">Reference proteome</keyword>
<organism evidence="1 2">
    <name type="scientific">Stegodyphus mimosarum</name>
    <name type="common">African social velvet spider</name>
    <dbReference type="NCBI Taxonomy" id="407821"/>
    <lineage>
        <taxon>Eukaryota</taxon>
        <taxon>Metazoa</taxon>
        <taxon>Ecdysozoa</taxon>
        <taxon>Arthropoda</taxon>
        <taxon>Chelicerata</taxon>
        <taxon>Arachnida</taxon>
        <taxon>Araneae</taxon>
        <taxon>Araneomorphae</taxon>
        <taxon>Entelegynae</taxon>
        <taxon>Eresoidea</taxon>
        <taxon>Eresidae</taxon>
        <taxon>Stegodyphus</taxon>
    </lineage>
</organism>
<feature type="non-terminal residue" evidence="1">
    <location>
        <position position="93"/>
    </location>
</feature>
<name>A0A087UCG9_STEMI</name>
<sequence>MLYDKLSKYRIHILKQLSVISQFTLWPKNLLRKEDIPDLQISLQSVVIAQSSGIGQGFVTCMCKTKHQNVKGFCGKKIITCNSKCQSNPPCCN</sequence>
<dbReference type="OrthoDB" id="6619659at2759"/>
<gene>
    <name evidence="1" type="ORF">X975_02558</name>
</gene>
<reference evidence="1 2" key="1">
    <citation type="submission" date="2013-11" db="EMBL/GenBank/DDBJ databases">
        <title>Genome sequencing of Stegodyphus mimosarum.</title>
        <authorList>
            <person name="Bechsgaard J."/>
        </authorList>
    </citation>
    <scope>NUCLEOTIDE SEQUENCE [LARGE SCALE GENOMIC DNA]</scope>
</reference>
<accession>A0A087UCG9</accession>
<dbReference type="AlphaFoldDB" id="A0A087UCG9"/>